<evidence type="ECO:0008006" key="3">
    <source>
        <dbReference type="Google" id="ProtNLM"/>
    </source>
</evidence>
<name>A0A6J7W9Y5_9CAUD</name>
<proteinExistence type="predicted"/>
<dbReference type="EMBL" id="LR798199">
    <property type="protein sequence ID" value="CAB5155622.1"/>
    <property type="molecule type" value="Genomic_DNA"/>
</dbReference>
<evidence type="ECO:0000313" key="2">
    <source>
        <dbReference type="EMBL" id="CAB5155622.1"/>
    </source>
</evidence>
<evidence type="ECO:0000256" key="1">
    <source>
        <dbReference type="SAM" id="MobiDB-lite"/>
    </source>
</evidence>
<organism evidence="2">
    <name type="scientific">uncultured Caudovirales phage</name>
    <dbReference type="NCBI Taxonomy" id="2100421"/>
    <lineage>
        <taxon>Viruses</taxon>
        <taxon>Duplodnaviria</taxon>
        <taxon>Heunggongvirae</taxon>
        <taxon>Uroviricota</taxon>
        <taxon>Caudoviricetes</taxon>
        <taxon>Peduoviridae</taxon>
        <taxon>Maltschvirus</taxon>
        <taxon>Maltschvirus maltsch</taxon>
    </lineage>
</organism>
<feature type="region of interest" description="Disordered" evidence="1">
    <location>
        <begin position="19"/>
        <end position="57"/>
    </location>
</feature>
<accession>A0A6J7W9Y5</accession>
<sequence length="471" mass="47953">MQQSNAPSKLPLAFAASGGKNAIPTASNPTPGGASLADGFPPLTRTDPTAGGKPPSGLDMNGILNAISAINRWSNAGGGYAYDGAFATDSNVMGYPKGAVVLTSDGLGEWKNLVDNNQADPEGANTNWIPSTRLGNQGIVVSNANVTLSYLQANKYTINLNGTLTANINLILPAWNGIEWLVIGSFSGNFTVTCKTASGSGVAIKTSESKNIYCDGTSILLSNVSAVADYVSPIQTISATVASNSMAVGLAATTLQFRSGTLGSGAITQISIPPLSLTVPSGATLGSLNTVAANYAVVVAYNGGSPVLCITNMSGAPNLGEDNLISPTTISAGATLTNVIYSASAVSANSPYRVVGYITATQATAGTWAAAPSLVQGQGGQAFSAFQSLGYGQTWFNFTSVTRAIGTTYYNTFNKPIALSIVTNTTGSTLTINGANVTTSNTGQCAFFAIVPPGGTYVVTGGTWALWAELR</sequence>
<gene>
    <name evidence="2" type="ORF">UFOVP150_19</name>
</gene>
<reference evidence="2" key="1">
    <citation type="submission" date="2020-05" db="EMBL/GenBank/DDBJ databases">
        <authorList>
            <person name="Chiriac C."/>
            <person name="Salcher M."/>
            <person name="Ghai R."/>
            <person name="Kavagutti S V."/>
        </authorList>
    </citation>
    <scope>NUCLEOTIDE SEQUENCE</scope>
</reference>
<protein>
    <recommendedName>
        <fullName evidence="3">Tail fiber protein</fullName>
    </recommendedName>
</protein>